<evidence type="ECO:0008006" key="3">
    <source>
        <dbReference type="Google" id="ProtNLM"/>
    </source>
</evidence>
<protein>
    <recommendedName>
        <fullName evidence="3">PGAP1-like protein</fullName>
    </recommendedName>
</protein>
<dbReference type="RefSeq" id="WP_377199258.1">
    <property type="nucleotide sequence ID" value="NZ_JBHUHF010000001.1"/>
</dbReference>
<accession>A0ABW4VCY6</accession>
<dbReference type="EMBL" id="JBHUHF010000001">
    <property type="protein sequence ID" value="MFD2027518.1"/>
    <property type="molecule type" value="Genomic_DNA"/>
</dbReference>
<name>A0ABW4VCY6_9MICO</name>
<reference evidence="2" key="1">
    <citation type="journal article" date="2019" name="Int. J. Syst. Evol. Microbiol.">
        <title>The Global Catalogue of Microorganisms (GCM) 10K type strain sequencing project: providing services to taxonomists for standard genome sequencing and annotation.</title>
        <authorList>
            <consortium name="The Broad Institute Genomics Platform"/>
            <consortium name="The Broad Institute Genome Sequencing Center for Infectious Disease"/>
            <person name="Wu L."/>
            <person name="Ma J."/>
        </authorList>
    </citation>
    <scope>NUCLEOTIDE SEQUENCE [LARGE SCALE GENOMIC DNA]</scope>
    <source>
        <strain evidence="2">CCM 7043</strain>
    </source>
</reference>
<gene>
    <name evidence="1" type="ORF">ACFSL2_18555</name>
</gene>
<evidence type="ECO:0000313" key="1">
    <source>
        <dbReference type="EMBL" id="MFD2027518.1"/>
    </source>
</evidence>
<dbReference type="InterPro" id="IPR029058">
    <property type="entry name" value="AB_hydrolase_fold"/>
</dbReference>
<comment type="caution">
    <text evidence="1">The sequence shown here is derived from an EMBL/GenBank/DDBJ whole genome shotgun (WGS) entry which is preliminary data.</text>
</comment>
<dbReference type="SUPFAM" id="SSF53474">
    <property type="entry name" value="alpha/beta-Hydrolases"/>
    <property type="match status" value="1"/>
</dbReference>
<sequence length="506" mass="50462">MVSTPDAPLAPVDTVTVYGGAGPSAVDLDSVRRAAALIAGAAADLRSAAVRCLEAGGDLDVFGAGRTEATSWVTGEAGAQARALEAAAQDAARGLVTRADLCELLGRRLLRAAGSYEEAESTAERVVGALVTAGTFGIGAAVGGLGWAGLAGSAAVGGAEMAGRMVGGTVTGGALSPVTGQVWAAATRGLAPYSDEAFTGLGGGVALAQPGLAQGRSGVPGGAGALAHVARELPVLGNDDRGLRVARLGAGDFADGAVPAWSDTGARSVQEAVARIDSLYPEQGGAPPATVAIQKVTGADGTVSWTVLIPGTQSALPAEHPWDGRTDVELIAGQADGGTVAVERALADSGAGPDEPVTLVGHSLGGIAAAALVSRASFTERYRVGGLVTAGAPTGLLVTPPGVPVLHLETPEELVSHADGRSAAENPRTRDRVTVVRSLRDSADASDRAASGDVAQAHAVATHVRTLDLAVALGDPRVSQVADRIGTRLDGRAVRTVFYRAERADP</sequence>
<keyword evidence="2" id="KW-1185">Reference proteome</keyword>
<organism evidence="1 2">
    <name type="scientific">Promicromonospora aerolata</name>
    <dbReference type="NCBI Taxonomy" id="195749"/>
    <lineage>
        <taxon>Bacteria</taxon>
        <taxon>Bacillati</taxon>
        <taxon>Actinomycetota</taxon>
        <taxon>Actinomycetes</taxon>
        <taxon>Micrococcales</taxon>
        <taxon>Promicromonosporaceae</taxon>
        <taxon>Promicromonospora</taxon>
    </lineage>
</organism>
<dbReference type="Gene3D" id="3.40.50.1820">
    <property type="entry name" value="alpha/beta hydrolase"/>
    <property type="match status" value="1"/>
</dbReference>
<dbReference type="Proteomes" id="UP001597338">
    <property type="component" value="Unassembled WGS sequence"/>
</dbReference>
<proteinExistence type="predicted"/>
<evidence type="ECO:0000313" key="2">
    <source>
        <dbReference type="Proteomes" id="UP001597338"/>
    </source>
</evidence>